<dbReference type="EMBL" id="JAEFCI010002068">
    <property type="protein sequence ID" value="KAG5462488.1"/>
    <property type="molecule type" value="Genomic_DNA"/>
</dbReference>
<reference evidence="2 3" key="1">
    <citation type="journal article" name="Sci. Rep.">
        <title>Genome-scale phylogenetic analyses confirm Olpidium as the closest living zoosporic fungus to the non-flagellated, terrestrial fungi.</title>
        <authorList>
            <person name="Chang Y."/>
            <person name="Rochon D."/>
            <person name="Sekimoto S."/>
            <person name="Wang Y."/>
            <person name="Chovatia M."/>
            <person name="Sandor L."/>
            <person name="Salamov A."/>
            <person name="Grigoriev I.V."/>
            <person name="Stajich J.E."/>
            <person name="Spatafora J.W."/>
        </authorList>
    </citation>
    <scope>NUCLEOTIDE SEQUENCE [LARGE SCALE GENOMIC DNA]</scope>
    <source>
        <strain evidence="2">S191</strain>
    </source>
</reference>
<name>A0A8H8DL93_9FUNG</name>
<protein>
    <submittedName>
        <fullName evidence="2">Uncharacterized protein</fullName>
    </submittedName>
</protein>
<proteinExistence type="predicted"/>
<organism evidence="2 3">
    <name type="scientific">Olpidium bornovanus</name>
    <dbReference type="NCBI Taxonomy" id="278681"/>
    <lineage>
        <taxon>Eukaryota</taxon>
        <taxon>Fungi</taxon>
        <taxon>Fungi incertae sedis</taxon>
        <taxon>Olpidiomycota</taxon>
        <taxon>Olpidiomycotina</taxon>
        <taxon>Olpidiomycetes</taxon>
        <taxon>Olpidiales</taxon>
        <taxon>Olpidiaceae</taxon>
        <taxon>Olpidium</taxon>
    </lineage>
</organism>
<comment type="caution">
    <text evidence="2">The sequence shown here is derived from an EMBL/GenBank/DDBJ whole genome shotgun (WGS) entry which is preliminary data.</text>
</comment>
<feature type="compositionally biased region" description="Basic and acidic residues" evidence="1">
    <location>
        <begin position="116"/>
        <end position="127"/>
    </location>
</feature>
<feature type="non-terminal residue" evidence="2">
    <location>
        <position position="321"/>
    </location>
</feature>
<accession>A0A8H8DL93</accession>
<evidence type="ECO:0000313" key="2">
    <source>
        <dbReference type="EMBL" id="KAG5462488.1"/>
    </source>
</evidence>
<dbReference type="AlphaFoldDB" id="A0A8H8DL93"/>
<evidence type="ECO:0000313" key="3">
    <source>
        <dbReference type="Proteomes" id="UP000673691"/>
    </source>
</evidence>
<feature type="region of interest" description="Disordered" evidence="1">
    <location>
        <begin position="88"/>
        <end position="154"/>
    </location>
</feature>
<dbReference type="Proteomes" id="UP000673691">
    <property type="component" value="Unassembled WGS sequence"/>
</dbReference>
<keyword evidence="3" id="KW-1185">Reference proteome</keyword>
<evidence type="ECO:0000256" key="1">
    <source>
        <dbReference type="SAM" id="MobiDB-lite"/>
    </source>
</evidence>
<feature type="compositionally biased region" description="Basic and acidic residues" evidence="1">
    <location>
        <begin position="140"/>
        <end position="153"/>
    </location>
</feature>
<gene>
    <name evidence="2" type="ORF">BJ554DRAFT_4924</name>
</gene>
<sequence>MAVPLAHRVEASAKCVCRAVLARGAFGARRGFSPAARPLASRGARRGSAAPVSPLVPAGRCGSAAAWAPEADPPGLCRAYRAAERKKSGALAHHGPSQLHSQGEQYVPSFGGPRFAEAKRAQKDRWESTAQKRKGRRACSAREDKEEGSESERSLLLADPWKDAAVQPPAHPAAALFLHRLLPHVWDGPEPAFEAFKAIPNGATIEELLNGIDRRSFCFFLLKLGKNPSKPLQDAATDVEYVHSVLQTTRYFLDYHAATTVYSALGTLGRTDKILEMYNNAAAMLAAEEAKGSASLGHNLEAYVRSAIYGATKAGKLETAD</sequence>